<evidence type="ECO:0000259" key="16">
    <source>
        <dbReference type="Pfam" id="PF05193"/>
    </source>
</evidence>
<protein>
    <recommendedName>
        <fullName evidence="5">Protease 3</fullName>
        <ecNumber evidence="4">3.4.24.55</ecNumber>
    </recommendedName>
    <alternativeName>
        <fullName evidence="13">Pitrilysin</fullName>
    </alternativeName>
    <alternativeName>
        <fullName evidence="12">Protease III</fullName>
    </alternativeName>
    <alternativeName>
        <fullName evidence="11">Protease pi</fullName>
    </alternativeName>
</protein>
<dbReference type="Pfam" id="PF22456">
    <property type="entry name" value="PqqF-like_C_4"/>
    <property type="match status" value="1"/>
</dbReference>
<sequence length="926" mass="105009">MSAPRFARSLLLPILLLMLLLSRTLPAAQIIQSPNDPRDYLAFNLDNGLKVLVISDPKADKAAASLEVGVGSGDDPEHSQGLAHFLEHMLFLGTDRYPEAGDYQAYISRHGGNHNAFTAHDRTNYFFDIEQSKLGPALDRFSRFFVAPLLTPAYVDRERHAVHSEYQSKLKEDSRRGYAALKQVINPDHPLATFAVGSLETLRDNDQGKLTEHLHDFYQRHYRAGNMALVVYGREPVTQLRAMVEQRFADIPSGRQPQRAAPVPLFKPGVLPAELQIKSLKELRQLSLSFPVPPAKDYYDRKPLHYLSGLLGHEGDESLLAELKRRGWANSLSAGPGFNYRDNATVDINIGLTRDGQQHYQEIAELVFAQIERIRQQGISDWRYQEQQQLSEIGFRFREPSRPMSEALRLAHKLRELPTRELLHGDYLWAEFDPVLLRAYLSYLRPDNLLLTLTAPDLDTDLTEPYFGTEYSFNPLTPALLQRLQQTPPQEALGLPNPNPYIPEQLALLPGSSQSKPELLLKQPGIQLWHQQDGGFKVPKANFYFSFRSPVANDSPRHHVMTSLLIKLLNDYLNPELYPAYEAGLGAEIYPHVRGFSTRISGYGERQQVLLEMLLDRLATLQIDPQRLAIQKQNLQRDLENRLKQNPVNQAFDALYLRVLIPRWSTQQQLQQIETIDAQQLLAFKQQLLARGEVVALAHGNIAAEQALEMARLLQQRLLDGLNPETVPQPHARLLANGDELQELEVDHNDSALLLYLQGDEKSLPLRARFGLLARILRAPFYTEVRTEKQRGYVVYTTPVPIQQHPGLAFVIQSPQQTPDILLADIDSFLPRARSLIEDLDPQQLASFKQGLINEILKQEQTLKQRTNRYWREMDQEKYGFDGREQLAAAIEAVTAEQLLQTFDQLGTRRLILQSTGGGIQPPAAG</sequence>
<comment type="cofactor">
    <cofactor evidence="1">
        <name>Zn(2+)</name>
        <dbReference type="ChEBI" id="CHEBI:29105"/>
    </cofactor>
</comment>
<proteinExistence type="inferred from homology"/>
<dbReference type="Pfam" id="PF16187">
    <property type="entry name" value="Peptidase_M16_M"/>
    <property type="match status" value="1"/>
</dbReference>
<evidence type="ECO:0000259" key="17">
    <source>
        <dbReference type="Pfam" id="PF16187"/>
    </source>
</evidence>
<feature type="domain" description="Peptidase M16 N-terminal" evidence="15">
    <location>
        <begin position="50"/>
        <end position="172"/>
    </location>
</feature>
<evidence type="ECO:0000256" key="3">
    <source>
        <dbReference type="ARBA" id="ARBA00007261"/>
    </source>
</evidence>
<evidence type="ECO:0000313" key="20">
    <source>
        <dbReference type="Proteomes" id="UP000253769"/>
    </source>
</evidence>
<evidence type="ECO:0000256" key="4">
    <source>
        <dbReference type="ARBA" id="ARBA00012449"/>
    </source>
</evidence>
<dbReference type="AlphaFoldDB" id="A0A369WR63"/>
<dbReference type="SUPFAM" id="SSF63411">
    <property type="entry name" value="LuxS/MPP-like metallohydrolase"/>
    <property type="match status" value="4"/>
</dbReference>
<keyword evidence="9" id="KW-0862">Zinc</keyword>
<keyword evidence="6" id="KW-0645">Protease</keyword>
<evidence type="ECO:0000256" key="1">
    <source>
        <dbReference type="ARBA" id="ARBA00001947"/>
    </source>
</evidence>
<reference evidence="19 20" key="1">
    <citation type="submission" date="2018-07" db="EMBL/GenBank/DDBJ databases">
        <title>Motiliproteus coralliicola sp. nov., a bacterium isolated from Coral.</title>
        <authorList>
            <person name="Wang G."/>
        </authorList>
    </citation>
    <scope>NUCLEOTIDE SEQUENCE [LARGE SCALE GENOMIC DNA]</scope>
    <source>
        <strain evidence="19 20">C34</strain>
    </source>
</reference>
<keyword evidence="20" id="KW-1185">Reference proteome</keyword>
<name>A0A369WR63_9GAMM</name>
<evidence type="ECO:0000256" key="2">
    <source>
        <dbReference type="ARBA" id="ARBA00002184"/>
    </source>
</evidence>
<dbReference type="PANTHER" id="PTHR43690:SF18">
    <property type="entry name" value="INSULIN-DEGRADING ENZYME-RELATED"/>
    <property type="match status" value="1"/>
</dbReference>
<evidence type="ECO:0000256" key="6">
    <source>
        <dbReference type="ARBA" id="ARBA00022670"/>
    </source>
</evidence>
<evidence type="ECO:0000256" key="5">
    <source>
        <dbReference type="ARBA" id="ARBA00017565"/>
    </source>
</evidence>
<dbReference type="InterPro" id="IPR011765">
    <property type="entry name" value="Pept_M16_N"/>
</dbReference>
<evidence type="ECO:0000256" key="9">
    <source>
        <dbReference type="ARBA" id="ARBA00022833"/>
    </source>
</evidence>
<organism evidence="19 20">
    <name type="scientific">Motiliproteus coralliicola</name>
    <dbReference type="NCBI Taxonomy" id="2283196"/>
    <lineage>
        <taxon>Bacteria</taxon>
        <taxon>Pseudomonadati</taxon>
        <taxon>Pseudomonadota</taxon>
        <taxon>Gammaproteobacteria</taxon>
        <taxon>Oceanospirillales</taxon>
        <taxon>Oceanospirillaceae</taxon>
        <taxon>Motiliproteus</taxon>
    </lineage>
</organism>
<evidence type="ECO:0000259" key="15">
    <source>
        <dbReference type="Pfam" id="PF00675"/>
    </source>
</evidence>
<dbReference type="Pfam" id="PF00675">
    <property type="entry name" value="Peptidase_M16"/>
    <property type="match status" value="1"/>
</dbReference>
<feature type="domain" description="Peptidase M16 middle/third" evidence="17">
    <location>
        <begin position="395"/>
        <end position="671"/>
    </location>
</feature>
<dbReference type="PANTHER" id="PTHR43690">
    <property type="entry name" value="NARDILYSIN"/>
    <property type="match status" value="1"/>
</dbReference>
<comment type="similarity">
    <text evidence="3 14">Belongs to the peptidase M16 family.</text>
</comment>
<feature type="domain" description="Peptidase M16 C-terminal" evidence="16">
    <location>
        <begin position="212"/>
        <end position="389"/>
    </location>
</feature>
<dbReference type="FunFam" id="3.30.830.10:FF:000005">
    <property type="entry name" value="nardilysin isoform X1"/>
    <property type="match status" value="1"/>
</dbReference>
<evidence type="ECO:0000259" key="18">
    <source>
        <dbReference type="Pfam" id="PF22456"/>
    </source>
</evidence>
<dbReference type="RefSeq" id="WP_114693739.1">
    <property type="nucleotide sequence ID" value="NZ_QQOH01000001.1"/>
</dbReference>
<dbReference type="OrthoDB" id="9811314at2"/>
<dbReference type="GO" id="GO:0004222">
    <property type="term" value="F:metalloendopeptidase activity"/>
    <property type="evidence" value="ECO:0007669"/>
    <property type="project" value="UniProtKB-EC"/>
</dbReference>
<dbReference type="GO" id="GO:0005737">
    <property type="term" value="C:cytoplasm"/>
    <property type="evidence" value="ECO:0007669"/>
    <property type="project" value="UniProtKB-ARBA"/>
</dbReference>
<evidence type="ECO:0000256" key="12">
    <source>
        <dbReference type="ARBA" id="ARBA00031184"/>
    </source>
</evidence>
<dbReference type="PROSITE" id="PS00143">
    <property type="entry name" value="INSULINASE"/>
    <property type="match status" value="1"/>
</dbReference>
<keyword evidence="8" id="KW-0378">Hydrolase</keyword>
<dbReference type="InterPro" id="IPR007863">
    <property type="entry name" value="Peptidase_M16_C"/>
</dbReference>
<evidence type="ECO:0000256" key="10">
    <source>
        <dbReference type="ARBA" id="ARBA00023049"/>
    </source>
</evidence>
<dbReference type="FunFam" id="3.30.830.10:FF:000012">
    <property type="entry name" value="Protease 3"/>
    <property type="match status" value="1"/>
</dbReference>
<dbReference type="EMBL" id="QQOH01000001">
    <property type="protein sequence ID" value="RDE24157.1"/>
    <property type="molecule type" value="Genomic_DNA"/>
</dbReference>
<gene>
    <name evidence="19" type="ORF">DV711_00725</name>
</gene>
<dbReference type="GO" id="GO:0006508">
    <property type="term" value="P:proteolysis"/>
    <property type="evidence" value="ECO:0007669"/>
    <property type="project" value="UniProtKB-KW"/>
</dbReference>
<comment type="function">
    <text evidence="2">Endopeptidase that degrades small peptides of less than 7 kDa, such as glucagon and insulin.</text>
</comment>
<dbReference type="InterPro" id="IPR050626">
    <property type="entry name" value="Peptidase_M16"/>
</dbReference>
<evidence type="ECO:0000313" key="19">
    <source>
        <dbReference type="EMBL" id="RDE24157.1"/>
    </source>
</evidence>
<evidence type="ECO:0000256" key="7">
    <source>
        <dbReference type="ARBA" id="ARBA00022723"/>
    </source>
</evidence>
<dbReference type="EC" id="3.4.24.55" evidence="4"/>
<feature type="domain" description="Coenzyme PQQ synthesis protein F-like C-terminal lobe" evidence="18">
    <location>
        <begin position="772"/>
        <end position="871"/>
    </location>
</feature>
<dbReference type="GO" id="GO:0046872">
    <property type="term" value="F:metal ion binding"/>
    <property type="evidence" value="ECO:0007669"/>
    <property type="project" value="UniProtKB-KW"/>
</dbReference>
<accession>A0A369WR63</accession>
<keyword evidence="7" id="KW-0479">Metal-binding</keyword>
<evidence type="ECO:0000256" key="8">
    <source>
        <dbReference type="ARBA" id="ARBA00022801"/>
    </source>
</evidence>
<evidence type="ECO:0000256" key="13">
    <source>
        <dbReference type="ARBA" id="ARBA00033450"/>
    </source>
</evidence>
<dbReference type="InterPro" id="IPR011249">
    <property type="entry name" value="Metalloenz_LuxS/M16"/>
</dbReference>
<evidence type="ECO:0000256" key="11">
    <source>
        <dbReference type="ARBA" id="ARBA00029597"/>
    </source>
</evidence>
<comment type="caution">
    <text evidence="19">The sequence shown here is derived from an EMBL/GenBank/DDBJ whole genome shotgun (WGS) entry which is preliminary data.</text>
</comment>
<keyword evidence="10" id="KW-0482">Metalloprotease</keyword>
<dbReference type="InterPro" id="IPR032632">
    <property type="entry name" value="Peptidase_M16_M"/>
</dbReference>
<dbReference type="Gene3D" id="3.30.830.10">
    <property type="entry name" value="Metalloenzyme, LuxS/M16 peptidase-like"/>
    <property type="match status" value="4"/>
</dbReference>
<evidence type="ECO:0000256" key="14">
    <source>
        <dbReference type="RuleBase" id="RU004447"/>
    </source>
</evidence>
<dbReference type="Proteomes" id="UP000253769">
    <property type="component" value="Unassembled WGS sequence"/>
</dbReference>
<dbReference type="Pfam" id="PF05193">
    <property type="entry name" value="Peptidase_M16_C"/>
    <property type="match status" value="1"/>
</dbReference>
<dbReference type="InterPro" id="IPR001431">
    <property type="entry name" value="Pept_M16_Zn_BS"/>
</dbReference>
<dbReference type="InterPro" id="IPR054734">
    <property type="entry name" value="PqqF-like_C_4"/>
</dbReference>